<dbReference type="Proteomes" id="UP001165082">
    <property type="component" value="Unassembled WGS sequence"/>
</dbReference>
<sequence length="11" mass="1359">MKRSWEDKHAA</sequence>
<comment type="caution">
    <text evidence="1">The sequence shown here is derived from an EMBL/GenBank/DDBJ whole genome shotgun (WGS) entry which is preliminary data.</text>
</comment>
<dbReference type="EMBL" id="BRXZ01005691">
    <property type="protein sequence ID" value="GMH48409.1"/>
    <property type="molecule type" value="Genomic_DNA"/>
</dbReference>
<name>A0A9W7DLV5_9STRA</name>
<keyword evidence="2" id="KW-1185">Reference proteome</keyword>
<proteinExistence type="predicted"/>
<protein>
    <submittedName>
        <fullName evidence="1">Uncharacterized protein</fullName>
    </submittedName>
</protein>
<feature type="non-terminal residue" evidence="1">
    <location>
        <position position="11"/>
    </location>
</feature>
<reference evidence="1" key="1">
    <citation type="submission" date="2022-07" db="EMBL/GenBank/DDBJ databases">
        <title>Genome analysis of Parmales, a sister group of diatoms, reveals the evolutionary specialization of diatoms from phago-mixotrophs to photoautotrophs.</title>
        <authorList>
            <person name="Ban H."/>
            <person name="Sato S."/>
            <person name="Yoshikawa S."/>
            <person name="Kazumasa Y."/>
            <person name="Nakamura Y."/>
            <person name="Ichinomiya M."/>
            <person name="Saitoh K."/>
            <person name="Sato N."/>
            <person name="Blanc-Mathieu R."/>
            <person name="Endo H."/>
            <person name="Kuwata A."/>
            <person name="Ogata H."/>
        </authorList>
    </citation>
    <scope>NUCLEOTIDE SEQUENCE</scope>
</reference>
<evidence type="ECO:0000313" key="1">
    <source>
        <dbReference type="EMBL" id="GMH48409.1"/>
    </source>
</evidence>
<gene>
    <name evidence="1" type="ORF">TrRE_jg8446</name>
</gene>
<evidence type="ECO:0000313" key="2">
    <source>
        <dbReference type="Proteomes" id="UP001165082"/>
    </source>
</evidence>
<organism evidence="1 2">
    <name type="scientific">Triparma retinervis</name>
    <dbReference type="NCBI Taxonomy" id="2557542"/>
    <lineage>
        <taxon>Eukaryota</taxon>
        <taxon>Sar</taxon>
        <taxon>Stramenopiles</taxon>
        <taxon>Ochrophyta</taxon>
        <taxon>Bolidophyceae</taxon>
        <taxon>Parmales</taxon>
        <taxon>Triparmaceae</taxon>
        <taxon>Triparma</taxon>
    </lineage>
</organism>
<accession>A0A9W7DLV5</accession>